<evidence type="ECO:0000313" key="2">
    <source>
        <dbReference type="Proteomes" id="UP000807469"/>
    </source>
</evidence>
<dbReference type="OrthoDB" id="2953545at2759"/>
<evidence type="ECO:0000313" key="1">
    <source>
        <dbReference type="EMBL" id="KAF9483348.1"/>
    </source>
</evidence>
<dbReference type="Proteomes" id="UP000807469">
    <property type="component" value="Unassembled WGS sequence"/>
</dbReference>
<gene>
    <name evidence="1" type="ORF">BDN70DRAFT_778101</name>
</gene>
<feature type="non-terminal residue" evidence="1">
    <location>
        <position position="62"/>
    </location>
</feature>
<sequence>PCGWCGRENTCKTQFITPTRQGKAPQIVSDCEYHYTGLCYSSACNLTTNSPCTNVPLQCTLC</sequence>
<name>A0A9P5Z8E0_9AGAR</name>
<keyword evidence="2" id="KW-1185">Reference proteome</keyword>
<protein>
    <submittedName>
        <fullName evidence="1">Uncharacterized protein</fullName>
    </submittedName>
</protein>
<reference evidence="1" key="1">
    <citation type="submission" date="2020-11" db="EMBL/GenBank/DDBJ databases">
        <authorList>
            <consortium name="DOE Joint Genome Institute"/>
            <person name="Ahrendt S."/>
            <person name="Riley R."/>
            <person name="Andreopoulos W."/>
            <person name="Labutti K."/>
            <person name="Pangilinan J."/>
            <person name="Ruiz-Duenas F.J."/>
            <person name="Barrasa J.M."/>
            <person name="Sanchez-Garcia M."/>
            <person name="Camarero S."/>
            <person name="Miyauchi S."/>
            <person name="Serrano A."/>
            <person name="Linde D."/>
            <person name="Babiker R."/>
            <person name="Drula E."/>
            <person name="Ayuso-Fernandez I."/>
            <person name="Pacheco R."/>
            <person name="Padilla G."/>
            <person name="Ferreira P."/>
            <person name="Barriuso J."/>
            <person name="Kellner H."/>
            <person name="Castanera R."/>
            <person name="Alfaro M."/>
            <person name="Ramirez L."/>
            <person name="Pisabarro A.G."/>
            <person name="Kuo A."/>
            <person name="Tritt A."/>
            <person name="Lipzen A."/>
            <person name="He G."/>
            <person name="Yan M."/>
            <person name="Ng V."/>
            <person name="Cullen D."/>
            <person name="Martin F."/>
            <person name="Rosso M.-N."/>
            <person name="Henrissat B."/>
            <person name="Hibbett D."/>
            <person name="Martinez A.T."/>
            <person name="Grigoriev I.V."/>
        </authorList>
    </citation>
    <scope>NUCLEOTIDE SEQUENCE</scope>
    <source>
        <strain evidence="1">CIRM-BRFM 674</strain>
    </source>
</reference>
<dbReference type="AlphaFoldDB" id="A0A9P5Z8E0"/>
<dbReference type="EMBL" id="MU155155">
    <property type="protein sequence ID" value="KAF9483348.1"/>
    <property type="molecule type" value="Genomic_DNA"/>
</dbReference>
<organism evidence="1 2">
    <name type="scientific">Pholiota conissans</name>
    <dbReference type="NCBI Taxonomy" id="109636"/>
    <lineage>
        <taxon>Eukaryota</taxon>
        <taxon>Fungi</taxon>
        <taxon>Dikarya</taxon>
        <taxon>Basidiomycota</taxon>
        <taxon>Agaricomycotina</taxon>
        <taxon>Agaricomycetes</taxon>
        <taxon>Agaricomycetidae</taxon>
        <taxon>Agaricales</taxon>
        <taxon>Agaricineae</taxon>
        <taxon>Strophariaceae</taxon>
        <taxon>Pholiota</taxon>
    </lineage>
</organism>
<accession>A0A9P5Z8E0</accession>
<feature type="non-terminal residue" evidence="1">
    <location>
        <position position="1"/>
    </location>
</feature>
<proteinExistence type="predicted"/>
<comment type="caution">
    <text evidence="1">The sequence shown here is derived from an EMBL/GenBank/DDBJ whole genome shotgun (WGS) entry which is preliminary data.</text>
</comment>